<comment type="caution">
    <text evidence="2">The sequence shown here is derived from an EMBL/GenBank/DDBJ whole genome shotgun (WGS) entry which is preliminary data.</text>
</comment>
<proteinExistence type="predicted"/>
<dbReference type="EMBL" id="CAJOBJ010371676">
    <property type="protein sequence ID" value="CAF5223710.1"/>
    <property type="molecule type" value="Genomic_DNA"/>
</dbReference>
<evidence type="ECO:0000256" key="1">
    <source>
        <dbReference type="ARBA" id="ARBA00022729"/>
    </source>
</evidence>
<keyword evidence="1" id="KW-0732">Signal</keyword>
<organism evidence="2 3">
    <name type="scientific">Rotaria magnacalcarata</name>
    <dbReference type="NCBI Taxonomy" id="392030"/>
    <lineage>
        <taxon>Eukaryota</taxon>
        <taxon>Metazoa</taxon>
        <taxon>Spiralia</taxon>
        <taxon>Gnathifera</taxon>
        <taxon>Rotifera</taxon>
        <taxon>Eurotatoria</taxon>
        <taxon>Bdelloidea</taxon>
        <taxon>Philodinida</taxon>
        <taxon>Philodinidae</taxon>
        <taxon>Rotaria</taxon>
    </lineage>
</organism>
<feature type="non-terminal residue" evidence="2">
    <location>
        <position position="142"/>
    </location>
</feature>
<gene>
    <name evidence="2" type="ORF">GIL414_LOCUS85720</name>
</gene>
<feature type="non-terminal residue" evidence="2">
    <location>
        <position position="1"/>
    </location>
</feature>
<reference evidence="2" key="1">
    <citation type="submission" date="2021-02" db="EMBL/GenBank/DDBJ databases">
        <authorList>
            <person name="Nowell W R."/>
        </authorList>
    </citation>
    <scope>NUCLEOTIDE SEQUENCE</scope>
</reference>
<evidence type="ECO:0000313" key="2">
    <source>
        <dbReference type="EMBL" id="CAF5223710.1"/>
    </source>
</evidence>
<name>A0A8S3K1V0_9BILA</name>
<dbReference type="PANTHER" id="PTHR46769">
    <property type="entry name" value="POLYCYSTIC KIDNEY AND HEPATIC DISEASE 1 (AUTOSOMAL RECESSIVE)-LIKE 1"/>
    <property type="match status" value="1"/>
</dbReference>
<dbReference type="PANTHER" id="PTHR46769:SF2">
    <property type="entry name" value="FIBROCYSTIN-L ISOFORM 2 PRECURSOR-RELATED"/>
    <property type="match status" value="1"/>
</dbReference>
<dbReference type="Proteomes" id="UP000681720">
    <property type="component" value="Unassembled WGS sequence"/>
</dbReference>
<sequence>VYNTSSGNLVFNGRPNLGAVNPSDCVDMDCDGLKKSLLIDIDGTFFGQPSTAFSQAEYNWGDQAHGVGDYRIPTVALASANGTMININISYPYRGISRGPTCTYQPSYQMYLCRNTTDYRMLVIESVDPDTETRRLSPVAIM</sequence>
<evidence type="ECO:0000313" key="3">
    <source>
        <dbReference type="Proteomes" id="UP000681720"/>
    </source>
</evidence>
<dbReference type="InterPro" id="IPR052387">
    <property type="entry name" value="Fibrocystin"/>
</dbReference>
<protein>
    <submittedName>
        <fullName evidence="2">Uncharacterized protein</fullName>
    </submittedName>
</protein>
<accession>A0A8S3K1V0</accession>
<dbReference type="AlphaFoldDB" id="A0A8S3K1V0"/>